<organism evidence="3 4">
    <name type="scientific">Pseudobacillus wudalianchiensis</name>
    <dbReference type="NCBI Taxonomy" id="1743143"/>
    <lineage>
        <taxon>Bacteria</taxon>
        <taxon>Bacillati</taxon>
        <taxon>Bacillota</taxon>
        <taxon>Bacilli</taxon>
        <taxon>Bacillales</taxon>
        <taxon>Bacillaceae</taxon>
        <taxon>Pseudobacillus</taxon>
    </lineage>
</organism>
<dbReference type="AlphaFoldDB" id="A0A1B9B740"/>
<name>A0A1B9B740_9BACI</name>
<accession>A0A1B9B740</accession>
<comment type="caution">
    <text evidence="3">The sequence shown here is derived from an EMBL/GenBank/DDBJ whole genome shotgun (WGS) entry which is preliminary data.</text>
</comment>
<evidence type="ECO:0000313" key="3">
    <source>
        <dbReference type="EMBL" id="OCA91883.1"/>
    </source>
</evidence>
<feature type="compositionally biased region" description="Polar residues" evidence="1">
    <location>
        <begin position="289"/>
        <end position="299"/>
    </location>
</feature>
<evidence type="ECO:0000256" key="1">
    <source>
        <dbReference type="SAM" id="MobiDB-lite"/>
    </source>
</evidence>
<feature type="compositionally biased region" description="Polar residues" evidence="1">
    <location>
        <begin position="197"/>
        <end position="215"/>
    </location>
</feature>
<evidence type="ECO:0000256" key="2">
    <source>
        <dbReference type="SAM" id="SignalP"/>
    </source>
</evidence>
<reference evidence="4" key="1">
    <citation type="submission" date="2016-05" db="EMBL/GenBank/DDBJ databases">
        <authorList>
            <person name="Liu B."/>
            <person name="Wang J."/>
            <person name="Zhu Y."/>
            <person name="Liu G."/>
            <person name="Chen Q."/>
            <person name="Chen Z."/>
            <person name="Lan J."/>
            <person name="Che J."/>
            <person name="Ge C."/>
            <person name="Shi H."/>
            <person name="Pan Z."/>
            <person name="Liu X."/>
        </authorList>
    </citation>
    <scope>NUCLEOTIDE SEQUENCE [LARGE SCALE GENOMIC DNA]</scope>
    <source>
        <strain evidence="4">FJAT-27215</strain>
    </source>
</reference>
<sequence>MHLQRFVLSGLLIGAAWFLPTNAFAEKADLVPKQPVVKELTMKAAAVAQEQVKKSKEEISNAQAKMEREVPGKKEPVVSPSPQTGSVKPAQLIKTLPEQASSQAKTAVQAVEKTVKQTSKELLPEKAIANPGKKKGLLMKKEALPVRKKKPVQQGKASENIEPVKPALSEKPSSEPLQRPEPEEMTQKQASKAVKPSDNTRIQLASTAKAQSANQSEEEPASKTAATPVNEDKDKPASNVKGKLVHQTNAQPIISKKSNTQSPPVFAGLPKENHSSGTDKRVPHEKQATAPSQSNQHAGGSSKDRAKAGNSSVNYIDKWLDWGHYWTLEISQSHTSRIKEFSNQWTNAPPSQPPKLFLFS</sequence>
<protein>
    <submittedName>
        <fullName evidence="3">Uncharacterized protein</fullName>
    </submittedName>
</protein>
<keyword evidence="4" id="KW-1185">Reference proteome</keyword>
<dbReference type="EMBL" id="MAYT01000004">
    <property type="protein sequence ID" value="OCA91883.1"/>
    <property type="molecule type" value="Genomic_DNA"/>
</dbReference>
<proteinExistence type="predicted"/>
<feature type="compositionally biased region" description="Polar residues" evidence="1">
    <location>
        <begin position="246"/>
        <end position="263"/>
    </location>
</feature>
<feature type="compositionally biased region" description="Basic and acidic residues" evidence="1">
    <location>
        <begin position="271"/>
        <end position="287"/>
    </location>
</feature>
<feature type="region of interest" description="Disordered" evidence="1">
    <location>
        <begin position="52"/>
        <end position="88"/>
    </location>
</feature>
<keyword evidence="2" id="KW-0732">Signal</keyword>
<gene>
    <name evidence="3" type="ORF">A8F95_19355</name>
</gene>
<feature type="compositionally biased region" description="Basic and acidic residues" evidence="1">
    <location>
        <begin position="52"/>
        <end position="76"/>
    </location>
</feature>
<evidence type="ECO:0000313" key="4">
    <source>
        <dbReference type="Proteomes" id="UP000092578"/>
    </source>
</evidence>
<dbReference type="RefSeq" id="WP_065409707.1">
    <property type="nucleotide sequence ID" value="NZ_MAYT01000004.1"/>
</dbReference>
<feature type="chain" id="PRO_5008622509" evidence="2">
    <location>
        <begin position="26"/>
        <end position="360"/>
    </location>
</feature>
<feature type="region of interest" description="Disordered" evidence="1">
    <location>
        <begin position="122"/>
        <end position="309"/>
    </location>
</feature>
<feature type="signal peptide" evidence="2">
    <location>
        <begin position="1"/>
        <end position="25"/>
    </location>
</feature>
<dbReference type="Proteomes" id="UP000092578">
    <property type="component" value="Unassembled WGS sequence"/>
</dbReference>